<dbReference type="AlphaFoldDB" id="A0A4C1XGU8"/>
<reference evidence="1 2" key="1">
    <citation type="journal article" date="2019" name="Commun. Biol.">
        <title>The bagworm genome reveals a unique fibroin gene that provides high tensile strength.</title>
        <authorList>
            <person name="Kono N."/>
            <person name="Nakamura H."/>
            <person name="Ohtoshi R."/>
            <person name="Tomita M."/>
            <person name="Numata K."/>
            <person name="Arakawa K."/>
        </authorList>
    </citation>
    <scope>NUCLEOTIDE SEQUENCE [LARGE SCALE GENOMIC DNA]</scope>
</reference>
<evidence type="ECO:0000313" key="1">
    <source>
        <dbReference type="EMBL" id="GBP61435.1"/>
    </source>
</evidence>
<organism evidence="1 2">
    <name type="scientific">Eumeta variegata</name>
    <name type="common">Bagworm moth</name>
    <name type="synonym">Eumeta japonica</name>
    <dbReference type="NCBI Taxonomy" id="151549"/>
    <lineage>
        <taxon>Eukaryota</taxon>
        <taxon>Metazoa</taxon>
        <taxon>Ecdysozoa</taxon>
        <taxon>Arthropoda</taxon>
        <taxon>Hexapoda</taxon>
        <taxon>Insecta</taxon>
        <taxon>Pterygota</taxon>
        <taxon>Neoptera</taxon>
        <taxon>Endopterygota</taxon>
        <taxon>Lepidoptera</taxon>
        <taxon>Glossata</taxon>
        <taxon>Ditrysia</taxon>
        <taxon>Tineoidea</taxon>
        <taxon>Psychidae</taxon>
        <taxon>Oiketicinae</taxon>
        <taxon>Eumeta</taxon>
    </lineage>
</organism>
<evidence type="ECO:0000313" key="2">
    <source>
        <dbReference type="Proteomes" id="UP000299102"/>
    </source>
</evidence>
<sequence>MAYLPDRCEAQKEGYVTVIIQTSAQNYPSCSNDRGSPTESVLWDVMLGLPWSRTKLVPTSHVNRRVSRCELTKRFFLDDFLLAESAFHVSRAGRAPYEATSPSSASDAATSCFDRLLHESGGPPPEVAAVACCITAHPLRHTCFLCPIGSLLQRHSLREHRPAPSEGGHRVTPSDRAHLYVVNTSSFRETSIYDPFRT</sequence>
<name>A0A4C1XGU8_EUMVA</name>
<gene>
    <name evidence="1" type="ORF">EVAR_50803_1</name>
</gene>
<dbReference type="EMBL" id="BGZK01000814">
    <property type="protein sequence ID" value="GBP61435.1"/>
    <property type="molecule type" value="Genomic_DNA"/>
</dbReference>
<comment type="caution">
    <text evidence="1">The sequence shown here is derived from an EMBL/GenBank/DDBJ whole genome shotgun (WGS) entry which is preliminary data.</text>
</comment>
<proteinExistence type="predicted"/>
<protein>
    <submittedName>
        <fullName evidence="1">Uncharacterized protein</fullName>
    </submittedName>
</protein>
<keyword evidence="2" id="KW-1185">Reference proteome</keyword>
<accession>A0A4C1XGU8</accession>
<dbReference type="Proteomes" id="UP000299102">
    <property type="component" value="Unassembled WGS sequence"/>
</dbReference>